<accession>A0ACC1LH29</accession>
<dbReference type="EMBL" id="JANBUP010001046">
    <property type="protein sequence ID" value="KAJ2808860.1"/>
    <property type="molecule type" value="Genomic_DNA"/>
</dbReference>
<evidence type="ECO:0000313" key="2">
    <source>
        <dbReference type="Proteomes" id="UP001140096"/>
    </source>
</evidence>
<evidence type="ECO:0000313" key="1">
    <source>
        <dbReference type="EMBL" id="KAJ2808860.1"/>
    </source>
</evidence>
<gene>
    <name evidence="1" type="ORF">H4S07_003319</name>
</gene>
<proteinExistence type="predicted"/>
<keyword evidence="2" id="KW-1185">Reference proteome</keyword>
<name>A0ACC1LH29_9FUNG</name>
<comment type="caution">
    <text evidence="1">The sequence shown here is derived from an EMBL/GenBank/DDBJ whole genome shotgun (WGS) entry which is preliminary data.</text>
</comment>
<sequence>MADEVARLLQVHWLRASGEHGVFSGPETNIDKMVVDEERFKLMSPQTPYHLFVAGKVQAARLKQAVEASHREDDIRVIDWDKSTHVMDRGAVESRLDSIISALEHSQQYWFSLNFATHLTYLKKEATILS</sequence>
<dbReference type="Proteomes" id="UP001140096">
    <property type="component" value="Unassembled WGS sequence"/>
</dbReference>
<reference evidence="1" key="1">
    <citation type="submission" date="2022-07" db="EMBL/GenBank/DDBJ databases">
        <title>Phylogenomic reconstructions and comparative analyses of Kickxellomycotina fungi.</title>
        <authorList>
            <person name="Reynolds N.K."/>
            <person name="Stajich J.E."/>
            <person name="Barry K."/>
            <person name="Grigoriev I.V."/>
            <person name="Crous P."/>
            <person name="Smith M.E."/>
        </authorList>
    </citation>
    <scope>NUCLEOTIDE SEQUENCE</scope>
    <source>
        <strain evidence="1">CBS 102833</strain>
    </source>
</reference>
<organism evidence="1 2">
    <name type="scientific">Coemansia furcata</name>
    <dbReference type="NCBI Taxonomy" id="417177"/>
    <lineage>
        <taxon>Eukaryota</taxon>
        <taxon>Fungi</taxon>
        <taxon>Fungi incertae sedis</taxon>
        <taxon>Zoopagomycota</taxon>
        <taxon>Kickxellomycotina</taxon>
        <taxon>Kickxellomycetes</taxon>
        <taxon>Kickxellales</taxon>
        <taxon>Kickxellaceae</taxon>
        <taxon>Coemansia</taxon>
    </lineage>
</organism>
<protein>
    <submittedName>
        <fullName evidence="1">Uncharacterized protein</fullName>
    </submittedName>
</protein>